<dbReference type="SMART" id="SM00228">
    <property type="entry name" value="PDZ"/>
    <property type="match status" value="1"/>
</dbReference>
<gene>
    <name evidence="6" type="ORF">AC244_27945</name>
</gene>
<comment type="similarity">
    <text evidence="1">Belongs to the peptidase S1C family.</text>
</comment>
<dbReference type="PANTHER" id="PTHR22939">
    <property type="entry name" value="SERINE PROTEASE FAMILY S1C HTRA-RELATED"/>
    <property type="match status" value="1"/>
</dbReference>
<keyword evidence="3" id="KW-0378">Hydrolase</keyword>
<dbReference type="GO" id="GO:0006515">
    <property type="term" value="P:protein quality control for misfolded or incompletely synthesized proteins"/>
    <property type="evidence" value="ECO:0007669"/>
    <property type="project" value="TreeGrafter"/>
</dbReference>
<proteinExistence type="inferred from homology"/>
<dbReference type="InterPro" id="IPR001478">
    <property type="entry name" value="PDZ"/>
</dbReference>
<organism evidence="6 7">
    <name type="scientific">Ensifer adhaerens</name>
    <name type="common">Sinorhizobium morelense</name>
    <dbReference type="NCBI Taxonomy" id="106592"/>
    <lineage>
        <taxon>Bacteria</taxon>
        <taxon>Pseudomonadati</taxon>
        <taxon>Pseudomonadota</taxon>
        <taxon>Alphaproteobacteria</taxon>
        <taxon>Hyphomicrobiales</taxon>
        <taxon>Rhizobiaceae</taxon>
        <taxon>Sinorhizobium/Ensifer group</taxon>
        <taxon>Ensifer</taxon>
    </lineage>
</organism>
<evidence type="ECO:0000313" key="6">
    <source>
        <dbReference type="EMBL" id="KOF14294.1"/>
    </source>
</evidence>
<dbReference type="InterPro" id="IPR001940">
    <property type="entry name" value="Peptidase_S1C"/>
</dbReference>
<reference evidence="7" key="1">
    <citation type="submission" date="2015-07" db="EMBL/GenBank/DDBJ databases">
        <title>Whole genome sequence of an Ensifer adhaerens strain isolated from a cave pool in the Wind Cave National Park.</title>
        <authorList>
            <person name="Eng W.W.H."/>
            <person name="Gan H.M."/>
            <person name="Barton H.A."/>
            <person name="Savka M.A."/>
        </authorList>
    </citation>
    <scope>NUCLEOTIDE SEQUENCE [LARGE SCALE GENOMIC DNA]</scope>
    <source>
        <strain evidence="7">SD006</strain>
    </source>
</reference>
<dbReference type="Gene3D" id="2.40.10.120">
    <property type="match status" value="1"/>
</dbReference>
<dbReference type="InterPro" id="IPR009003">
    <property type="entry name" value="Peptidase_S1_PA"/>
</dbReference>
<evidence type="ECO:0000256" key="1">
    <source>
        <dbReference type="ARBA" id="ARBA00010541"/>
    </source>
</evidence>
<protein>
    <recommendedName>
        <fullName evidence="5">PDZ domain-containing protein</fullName>
    </recommendedName>
</protein>
<sequence>MTEPSFLAQLSSTIVETAATVAESIVEIASTRSLATGFVWREGLIITADEALSDEGQILIEFSDGTQHPASLVGRDPSTDIALLRVEGADAPSAVLDQEVPRPGALVVVAAAAESAPLVSFGSAIAVGPAWRSMRGGKIDARIELDVRLRRRAEGGLAISAEGNVFGMAVRGPRGRTLVIPSATVEGAAALLLAHGEVPRGYLGLGLHQVAFTGGGHGAMVMSVDPDGPGAIGGVLQGDIIVHWNGEAVPSVNALVRTLDHQSIGRSVSLGIRRAGADVEAAVTIATRPRR</sequence>
<dbReference type="SUPFAM" id="SSF50494">
    <property type="entry name" value="Trypsin-like serine proteases"/>
    <property type="match status" value="1"/>
</dbReference>
<evidence type="ECO:0000256" key="3">
    <source>
        <dbReference type="ARBA" id="ARBA00022801"/>
    </source>
</evidence>
<feature type="domain" description="PDZ" evidence="5">
    <location>
        <begin position="192"/>
        <end position="276"/>
    </location>
</feature>
<keyword evidence="2" id="KW-0645">Protease</keyword>
<keyword evidence="4" id="KW-0720">Serine protease</keyword>
<dbReference type="AlphaFoldDB" id="A0A0L8BIC1"/>
<dbReference type="EMBL" id="LGAP01000028">
    <property type="protein sequence ID" value="KOF14294.1"/>
    <property type="molecule type" value="Genomic_DNA"/>
</dbReference>
<dbReference type="PROSITE" id="PS50106">
    <property type="entry name" value="PDZ"/>
    <property type="match status" value="1"/>
</dbReference>
<accession>A0A0L8BIC1</accession>
<dbReference type="Gene3D" id="2.30.42.10">
    <property type="match status" value="1"/>
</dbReference>
<dbReference type="Pfam" id="PF13180">
    <property type="entry name" value="PDZ_2"/>
    <property type="match status" value="1"/>
</dbReference>
<dbReference type="SUPFAM" id="SSF50156">
    <property type="entry name" value="PDZ domain-like"/>
    <property type="match status" value="1"/>
</dbReference>
<dbReference type="GO" id="GO:0004252">
    <property type="term" value="F:serine-type endopeptidase activity"/>
    <property type="evidence" value="ECO:0007669"/>
    <property type="project" value="InterPro"/>
</dbReference>
<dbReference type="RefSeq" id="WP_053252063.1">
    <property type="nucleotide sequence ID" value="NZ_LGAP01000028.1"/>
</dbReference>
<dbReference type="OrthoDB" id="9792183at2"/>
<dbReference type="PRINTS" id="PR00834">
    <property type="entry name" value="PROTEASES2C"/>
</dbReference>
<evidence type="ECO:0000256" key="4">
    <source>
        <dbReference type="ARBA" id="ARBA00022825"/>
    </source>
</evidence>
<dbReference type="InterPro" id="IPR036034">
    <property type="entry name" value="PDZ_sf"/>
</dbReference>
<evidence type="ECO:0000256" key="2">
    <source>
        <dbReference type="ARBA" id="ARBA00022670"/>
    </source>
</evidence>
<dbReference type="PANTHER" id="PTHR22939:SF129">
    <property type="entry name" value="SERINE PROTEASE HTRA2, MITOCHONDRIAL"/>
    <property type="match status" value="1"/>
</dbReference>
<dbReference type="Pfam" id="PF13365">
    <property type="entry name" value="Trypsin_2"/>
    <property type="match status" value="1"/>
</dbReference>
<evidence type="ECO:0000313" key="7">
    <source>
        <dbReference type="Proteomes" id="UP000037425"/>
    </source>
</evidence>
<name>A0A0L8BIC1_ENSAD</name>
<dbReference type="Proteomes" id="UP000037425">
    <property type="component" value="Unassembled WGS sequence"/>
</dbReference>
<comment type="caution">
    <text evidence="6">The sequence shown here is derived from an EMBL/GenBank/DDBJ whole genome shotgun (WGS) entry which is preliminary data.</text>
</comment>
<dbReference type="PATRIC" id="fig|106592.7.peg.4392"/>
<dbReference type="GO" id="GO:0042597">
    <property type="term" value="C:periplasmic space"/>
    <property type="evidence" value="ECO:0007669"/>
    <property type="project" value="TreeGrafter"/>
</dbReference>
<evidence type="ECO:0000259" key="5">
    <source>
        <dbReference type="PROSITE" id="PS50106"/>
    </source>
</evidence>